<keyword evidence="4" id="KW-1185">Reference proteome</keyword>
<dbReference type="EMBL" id="KV784388">
    <property type="protein sequence ID" value="OEU07210.1"/>
    <property type="molecule type" value="Genomic_DNA"/>
</dbReference>
<dbReference type="Proteomes" id="UP000095751">
    <property type="component" value="Unassembled WGS sequence"/>
</dbReference>
<name>A0A1E7EMQ1_9STRA</name>
<evidence type="ECO:0000313" key="3">
    <source>
        <dbReference type="EMBL" id="OEU07210.1"/>
    </source>
</evidence>
<evidence type="ECO:0000256" key="2">
    <source>
        <dbReference type="SAM" id="SignalP"/>
    </source>
</evidence>
<evidence type="ECO:0000256" key="1">
    <source>
        <dbReference type="SAM" id="MobiDB-lite"/>
    </source>
</evidence>
<dbReference type="AlphaFoldDB" id="A0A1E7EMQ1"/>
<dbReference type="KEGG" id="fcy:FRACYDRAFT_251555"/>
<evidence type="ECO:0000313" key="4">
    <source>
        <dbReference type="Proteomes" id="UP000095751"/>
    </source>
</evidence>
<feature type="region of interest" description="Disordered" evidence="1">
    <location>
        <begin position="119"/>
        <end position="147"/>
    </location>
</feature>
<accession>A0A1E7EMQ1</accession>
<organism evidence="3 4">
    <name type="scientific">Fragilariopsis cylindrus CCMP1102</name>
    <dbReference type="NCBI Taxonomy" id="635003"/>
    <lineage>
        <taxon>Eukaryota</taxon>
        <taxon>Sar</taxon>
        <taxon>Stramenopiles</taxon>
        <taxon>Ochrophyta</taxon>
        <taxon>Bacillariophyta</taxon>
        <taxon>Bacillariophyceae</taxon>
        <taxon>Bacillariophycidae</taxon>
        <taxon>Bacillariales</taxon>
        <taxon>Bacillariaceae</taxon>
        <taxon>Fragilariopsis</taxon>
    </lineage>
</organism>
<feature type="chain" id="PRO_5009192007" evidence="2">
    <location>
        <begin position="21"/>
        <end position="162"/>
    </location>
</feature>
<protein>
    <submittedName>
        <fullName evidence="3">Uncharacterized protein</fullName>
    </submittedName>
</protein>
<keyword evidence="2" id="KW-0732">Signal</keyword>
<feature type="signal peptide" evidence="2">
    <location>
        <begin position="1"/>
        <end position="20"/>
    </location>
</feature>
<reference evidence="3 4" key="1">
    <citation type="submission" date="2016-09" db="EMBL/GenBank/DDBJ databases">
        <title>Extensive genetic diversity and differential bi-allelic expression allows diatom success in the polar Southern Ocean.</title>
        <authorList>
            <consortium name="DOE Joint Genome Institute"/>
            <person name="Mock T."/>
            <person name="Otillar R.P."/>
            <person name="Strauss J."/>
            <person name="Dupont C."/>
            <person name="Frickenhaus S."/>
            <person name="Maumus F."/>
            <person name="Mcmullan M."/>
            <person name="Sanges R."/>
            <person name="Schmutz J."/>
            <person name="Toseland A."/>
            <person name="Valas R."/>
            <person name="Veluchamy A."/>
            <person name="Ward B.J."/>
            <person name="Allen A."/>
            <person name="Barry K."/>
            <person name="Falciatore A."/>
            <person name="Ferrante M."/>
            <person name="Fortunato A.E."/>
            <person name="Gloeckner G."/>
            <person name="Gruber A."/>
            <person name="Hipkin R."/>
            <person name="Janech M."/>
            <person name="Kroth P."/>
            <person name="Leese F."/>
            <person name="Lindquist E."/>
            <person name="Lyon B.R."/>
            <person name="Martin J."/>
            <person name="Mayer C."/>
            <person name="Parker M."/>
            <person name="Quesneville H."/>
            <person name="Raymond J."/>
            <person name="Uhlig C."/>
            <person name="Valentin K.U."/>
            <person name="Worden A.Z."/>
            <person name="Armbrust E.V."/>
            <person name="Bowler C."/>
            <person name="Green B."/>
            <person name="Moulton V."/>
            <person name="Van Oosterhout C."/>
            <person name="Grigoriev I."/>
        </authorList>
    </citation>
    <scope>NUCLEOTIDE SEQUENCE [LARGE SCALE GENOMIC DNA]</scope>
    <source>
        <strain evidence="3 4">CCMP1102</strain>
    </source>
</reference>
<proteinExistence type="predicted"/>
<gene>
    <name evidence="3" type="ORF">FRACYDRAFT_251555</name>
</gene>
<sequence>MSIMVGVPLLFLILACYIAASSTCVVLVVDAWILSSSSSPMTHPVSSMKTTTATGYYQQQHNTYSSFSFSSSRLNSAVEDSVDVDNEVDNVSLPDFGKTTVEVDTIKLVKKRRKKKVEEEKTDDSLYDTTDGVPAKDNNNSVSEKWRRTDLMGTSLIDAKRR</sequence>
<dbReference type="InParanoid" id="A0A1E7EMQ1"/>